<dbReference type="AlphaFoldDB" id="A0A1H0N9N3"/>
<dbReference type="InterPro" id="IPR050097">
    <property type="entry name" value="Ferredoxin-NADP_redctase_2"/>
</dbReference>
<name>A0A1H0N9N3_SELRU</name>
<evidence type="ECO:0000256" key="1">
    <source>
        <dbReference type="ARBA" id="ARBA00022630"/>
    </source>
</evidence>
<evidence type="ECO:0000256" key="4">
    <source>
        <dbReference type="ARBA" id="ARBA00023157"/>
    </source>
</evidence>
<evidence type="ECO:0000256" key="5">
    <source>
        <dbReference type="ARBA" id="ARBA00023284"/>
    </source>
</evidence>
<gene>
    <name evidence="7" type="ORF">SAMN05216366_1032</name>
</gene>
<dbReference type="PROSITE" id="PS00573">
    <property type="entry name" value="PYRIDINE_REDOX_2"/>
    <property type="match status" value="1"/>
</dbReference>
<sequence length="315" mass="34168">MEKKHIHKDIVIIGAGMAGLTAALYAGRMNLDVLVLENGIIGGQIANAIGIENYPGFAKVSGKELIGTLQQQAESFGAVIDEFDSIVKVSLKENPKLVETEEYIYEADALIITSGMNRRKLPLPEESKYAGKGVHYCELCDGHMYQDKVIAVMGGGNAAVDAANFLSKYAKKLYLIHRSEIRADEVSWKRLQDNPKAEVFLQTEVKSLHGEGRLESIEVLDKAAGETRQLPVDGIFVNIGVVPNTELFAEELPLAPSGRIAAGEDCRTSIPGVFAAGDVREKEIRQLTTAAADGTTAALLAEKYLVKLKEGNVVW</sequence>
<evidence type="ECO:0000313" key="7">
    <source>
        <dbReference type="EMBL" id="SDO89444.1"/>
    </source>
</evidence>
<proteinExistence type="predicted"/>
<evidence type="ECO:0000256" key="2">
    <source>
        <dbReference type="ARBA" id="ARBA00022827"/>
    </source>
</evidence>
<keyword evidence="4" id="KW-1015">Disulfide bond</keyword>
<keyword evidence="2" id="KW-0274">FAD</keyword>
<dbReference type="InterPro" id="IPR023753">
    <property type="entry name" value="FAD/NAD-binding_dom"/>
</dbReference>
<dbReference type="PRINTS" id="PR00469">
    <property type="entry name" value="PNDRDTASEII"/>
</dbReference>
<dbReference type="SUPFAM" id="SSF51905">
    <property type="entry name" value="FAD/NAD(P)-binding domain"/>
    <property type="match status" value="1"/>
</dbReference>
<keyword evidence="5" id="KW-0676">Redox-active center</keyword>
<dbReference type="PANTHER" id="PTHR48105">
    <property type="entry name" value="THIOREDOXIN REDUCTASE 1-RELATED-RELATED"/>
    <property type="match status" value="1"/>
</dbReference>
<dbReference type="PRINTS" id="PR00368">
    <property type="entry name" value="FADPNR"/>
</dbReference>
<feature type="domain" description="FAD/NAD(P)-binding" evidence="6">
    <location>
        <begin position="8"/>
        <end position="294"/>
    </location>
</feature>
<dbReference type="InterPro" id="IPR036188">
    <property type="entry name" value="FAD/NAD-bd_sf"/>
</dbReference>
<dbReference type="InterPro" id="IPR008255">
    <property type="entry name" value="Pyr_nucl-diS_OxRdtase_2_AS"/>
</dbReference>
<dbReference type="OrthoDB" id="9806179at2"/>
<dbReference type="Pfam" id="PF07992">
    <property type="entry name" value="Pyr_redox_2"/>
    <property type="match status" value="1"/>
</dbReference>
<dbReference type="EMBL" id="FNJQ01000003">
    <property type="protein sequence ID" value="SDO89444.1"/>
    <property type="molecule type" value="Genomic_DNA"/>
</dbReference>
<organism evidence="7 8">
    <name type="scientific">Selenomonas ruminantium</name>
    <dbReference type="NCBI Taxonomy" id="971"/>
    <lineage>
        <taxon>Bacteria</taxon>
        <taxon>Bacillati</taxon>
        <taxon>Bacillota</taxon>
        <taxon>Negativicutes</taxon>
        <taxon>Selenomonadales</taxon>
        <taxon>Selenomonadaceae</taxon>
        <taxon>Selenomonas</taxon>
    </lineage>
</organism>
<keyword evidence="1" id="KW-0285">Flavoprotein</keyword>
<reference evidence="7 8" key="1">
    <citation type="submission" date="2016-10" db="EMBL/GenBank/DDBJ databases">
        <authorList>
            <person name="de Groot N.N."/>
        </authorList>
    </citation>
    <scope>NUCLEOTIDE SEQUENCE [LARGE SCALE GENOMIC DNA]</scope>
    <source>
        <strain evidence="7 8">S137</strain>
    </source>
</reference>
<protein>
    <submittedName>
        <fullName evidence="7">Thioredoxin reductase (NADPH)</fullName>
    </submittedName>
</protein>
<dbReference type="RefSeq" id="WP_074571216.1">
    <property type="nucleotide sequence ID" value="NZ_FNJQ01000003.1"/>
</dbReference>
<dbReference type="Proteomes" id="UP000182412">
    <property type="component" value="Unassembled WGS sequence"/>
</dbReference>
<keyword evidence="3" id="KW-0560">Oxidoreductase</keyword>
<dbReference type="Gene3D" id="3.50.50.60">
    <property type="entry name" value="FAD/NAD(P)-binding domain"/>
    <property type="match status" value="2"/>
</dbReference>
<evidence type="ECO:0000256" key="3">
    <source>
        <dbReference type="ARBA" id="ARBA00023002"/>
    </source>
</evidence>
<dbReference type="GO" id="GO:0016668">
    <property type="term" value="F:oxidoreductase activity, acting on a sulfur group of donors, NAD(P) as acceptor"/>
    <property type="evidence" value="ECO:0007669"/>
    <property type="project" value="UniProtKB-ARBA"/>
</dbReference>
<evidence type="ECO:0000313" key="8">
    <source>
        <dbReference type="Proteomes" id="UP000182412"/>
    </source>
</evidence>
<evidence type="ECO:0000259" key="6">
    <source>
        <dbReference type="Pfam" id="PF07992"/>
    </source>
</evidence>
<accession>A0A1H0N9N3</accession>